<evidence type="ECO:0000313" key="2">
    <source>
        <dbReference type="EMBL" id="AKU69644.1"/>
    </source>
</evidence>
<keyword evidence="5" id="KW-1185">Reference proteome</keyword>
<dbReference type="EMBL" id="CP072370">
    <property type="protein sequence ID" value="QUB87636.1"/>
    <property type="molecule type" value="Genomic_DNA"/>
</dbReference>
<dbReference type="RefSeq" id="WP_025078466.1">
    <property type="nucleotide sequence ID" value="NZ_BAKO01000015.1"/>
</dbReference>
<evidence type="ECO:0000313" key="3">
    <source>
        <dbReference type="EMBL" id="QUB87636.1"/>
    </source>
</evidence>
<feature type="chain" id="PRO_5035266078" description="DUF4296 domain-containing protein" evidence="1">
    <location>
        <begin position="23"/>
        <end position="165"/>
    </location>
</feature>
<name>A0A0K1NKN5_9BACT</name>
<keyword evidence="1" id="KW-0732">Signal</keyword>
<evidence type="ECO:0008006" key="6">
    <source>
        <dbReference type="Google" id="ProtNLM"/>
    </source>
</evidence>
<organism evidence="2 4">
    <name type="scientific">Prevotella fusca JCM 17724</name>
    <dbReference type="NCBI Taxonomy" id="1236517"/>
    <lineage>
        <taxon>Bacteria</taxon>
        <taxon>Pseudomonadati</taxon>
        <taxon>Bacteroidota</taxon>
        <taxon>Bacteroidia</taxon>
        <taxon>Bacteroidales</taxon>
        <taxon>Prevotellaceae</taxon>
        <taxon>Prevotella</taxon>
    </lineage>
</organism>
<dbReference type="STRING" id="1236517.ADJ77_02180"/>
<dbReference type="AlphaFoldDB" id="A0A0K1NKN5"/>
<accession>A0A0K1NKN5</accession>
<dbReference type="Proteomes" id="UP000060345">
    <property type="component" value="Chromosome 1"/>
</dbReference>
<dbReference type="eggNOG" id="ENOG5033UYK">
    <property type="taxonomic scope" value="Bacteria"/>
</dbReference>
<dbReference type="EMBL" id="CP012074">
    <property type="protein sequence ID" value="AKU69644.1"/>
    <property type="molecule type" value="Genomic_DNA"/>
</dbReference>
<proteinExistence type="predicted"/>
<sequence length="165" mass="19007">MKLRQVLIITALLLGWVNNSNAKGYKPAKVYMFGFAASFNDSTVYMTNIQKVDAYLVDDRTHFLANREDYSYQLRSYLQSNGLVSYPTCITMFAENEKSAMKKYVKLKNRYEKAKKKYFIKPVSENQFSYNTIKPDDITSYTEPQVSKKTVVKSKKAQAAKDGNK</sequence>
<dbReference type="Proteomes" id="UP000682005">
    <property type="component" value="Chromosome 1"/>
</dbReference>
<evidence type="ECO:0000313" key="4">
    <source>
        <dbReference type="Proteomes" id="UP000060345"/>
    </source>
</evidence>
<reference evidence="3 5" key="2">
    <citation type="submission" date="2021-03" db="EMBL/GenBank/DDBJ databases">
        <title>Human Oral Microbial Genomes.</title>
        <authorList>
            <person name="Johnston C.D."/>
            <person name="Chen T."/>
            <person name="Dewhirst F.E."/>
        </authorList>
    </citation>
    <scope>NUCLEOTIDE SEQUENCE [LARGE SCALE GENOMIC DNA]</scope>
    <source>
        <strain evidence="3 5">W1435</strain>
    </source>
</reference>
<evidence type="ECO:0000313" key="5">
    <source>
        <dbReference type="Proteomes" id="UP000682005"/>
    </source>
</evidence>
<protein>
    <recommendedName>
        <fullName evidence="6">DUF4296 domain-containing protein</fullName>
    </recommendedName>
</protein>
<evidence type="ECO:0000256" key="1">
    <source>
        <dbReference type="SAM" id="SignalP"/>
    </source>
</evidence>
<reference evidence="2 4" key="1">
    <citation type="submission" date="2015-07" db="EMBL/GenBank/DDBJ databases">
        <authorList>
            <person name="Noorani M."/>
        </authorList>
    </citation>
    <scope>NUCLEOTIDE SEQUENCE [LARGE SCALE GENOMIC DNA]</scope>
    <source>
        <strain evidence="2 4">W1435</strain>
    </source>
</reference>
<gene>
    <name evidence="2" type="ORF">ADJ77_02180</name>
    <name evidence="3" type="ORF">J5A51_09320</name>
</gene>
<dbReference type="KEGG" id="pfus:ADJ77_02180"/>
<feature type="signal peptide" evidence="1">
    <location>
        <begin position="1"/>
        <end position="22"/>
    </location>
</feature>
<dbReference type="OrthoDB" id="1081826at2"/>